<sequence>MAAFTDNEIILGNFLENCNTDNIDSKIQIQMVSAILVLPAPAVVPQFALNTFIQYILNIRLISLNIQQRELTLPFIISALYRVINNNRQIIIAPAVDAVISAIVLEMDIVNIFNSIVFDAVVIALPNYPRSVHSLLQSIFLEDDIDAIEWNEQFLLNILLNIWDKIPDIIIMGEKITLICNIIYELYKKNIHIRAIIENENTNRFNTAVVNYNLITPNMFPPATIIPHISPNAILTDYNNWKNRVSQLGPSDMAIQHLNRIKPSINNDRLLFLN</sequence>
<dbReference type="EMBL" id="MN740069">
    <property type="protein sequence ID" value="QHT86467.1"/>
    <property type="molecule type" value="Genomic_DNA"/>
</dbReference>
<proteinExistence type="predicted"/>
<accession>A0A6C0I263</accession>
<protein>
    <submittedName>
        <fullName evidence="1">Uncharacterized protein</fullName>
    </submittedName>
</protein>
<organism evidence="1">
    <name type="scientific">viral metagenome</name>
    <dbReference type="NCBI Taxonomy" id="1070528"/>
    <lineage>
        <taxon>unclassified sequences</taxon>
        <taxon>metagenomes</taxon>
        <taxon>organismal metagenomes</taxon>
    </lineage>
</organism>
<evidence type="ECO:0000313" key="1">
    <source>
        <dbReference type="EMBL" id="QHT86467.1"/>
    </source>
</evidence>
<reference evidence="1" key="1">
    <citation type="journal article" date="2020" name="Nature">
        <title>Giant virus diversity and host interactions through global metagenomics.</title>
        <authorList>
            <person name="Schulz F."/>
            <person name="Roux S."/>
            <person name="Paez-Espino D."/>
            <person name="Jungbluth S."/>
            <person name="Walsh D.A."/>
            <person name="Denef V.J."/>
            <person name="McMahon K.D."/>
            <person name="Konstantinidis K.T."/>
            <person name="Eloe-Fadrosh E.A."/>
            <person name="Kyrpides N.C."/>
            <person name="Woyke T."/>
        </authorList>
    </citation>
    <scope>NUCLEOTIDE SEQUENCE</scope>
    <source>
        <strain evidence="1">GVMAG-M-3300023184-186</strain>
    </source>
</reference>
<dbReference type="AlphaFoldDB" id="A0A6C0I263"/>
<name>A0A6C0I263_9ZZZZ</name>